<protein>
    <recommendedName>
        <fullName evidence="2">HTH araC/xylS-type domain-containing protein</fullName>
    </recommendedName>
</protein>
<proteinExistence type="predicted"/>
<reference evidence="3 4" key="1">
    <citation type="submission" date="2024-04" db="EMBL/GenBank/DDBJ databases">
        <title>Novel species of the genus Ideonella isolated from streams.</title>
        <authorList>
            <person name="Lu H."/>
        </authorList>
    </citation>
    <scope>NUCLEOTIDE SEQUENCE [LARGE SCALE GENOMIC DNA]</scope>
    <source>
        <strain evidence="3 4">DXS29W</strain>
    </source>
</reference>
<feature type="domain" description="HTH araC/xylS-type" evidence="2">
    <location>
        <begin position="184"/>
        <end position="260"/>
    </location>
</feature>
<dbReference type="PROSITE" id="PS01124">
    <property type="entry name" value="HTH_ARAC_FAMILY_2"/>
    <property type="match status" value="1"/>
</dbReference>
<sequence>MAPCHLMPVPGTLAGTIRALLVHDTRGLTPPPMPALERWPALPTFMLRWVWAAPDGAASRSSLAAELVSAELWGPQTQPLVEPLRWPALQLCVMLWPDALRPHLRAPVADWVDQRGPAAAALNMPLPAWPAFMASGPDGRSGLQHLIDWTRTWADPHRPPRPLPLGPWLDELSGDGHTGGAARSERQRRRRLMAITGQPMRQLRASERAERAFHAAVLGRASGDLRWMTVANDSGFSDQAHLCRDTLRLTGLSPDALRRSMLQDEGAWVFRLWARAGGVASSPAARPRAHAAGASTSGLRAVGG</sequence>
<comment type="caution">
    <text evidence="3">The sequence shown here is derived from an EMBL/GenBank/DDBJ whole genome shotgun (WGS) entry which is preliminary data.</text>
</comment>
<dbReference type="EMBL" id="JBBUTG010000019">
    <property type="protein sequence ID" value="MEK8033691.1"/>
    <property type="molecule type" value="Genomic_DNA"/>
</dbReference>
<gene>
    <name evidence="3" type="ORF">AACH06_22955</name>
</gene>
<dbReference type="Gene3D" id="1.10.10.60">
    <property type="entry name" value="Homeodomain-like"/>
    <property type="match status" value="1"/>
</dbReference>
<organism evidence="3 4">
    <name type="scientific">Ideonella lacteola</name>
    <dbReference type="NCBI Taxonomy" id="2984193"/>
    <lineage>
        <taxon>Bacteria</taxon>
        <taxon>Pseudomonadati</taxon>
        <taxon>Pseudomonadota</taxon>
        <taxon>Betaproteobacteria</taxon>
        <taxon>Burkholderiales</taxon>
        <taxon>Sphaerotilaceae</taxon>
        <taxon>Ideonella</taxon>
    </lineage>
</organism>
<dbReference type="RefSeq" id="WP_341428114.1">
    <property type="nucleotide sequence ID" value="NZ_JBBUTG010000019.1"/>
</dbReference>
<evidence type="ECO:0000313" key="3">
    <source>
        <dbReference type="EMBL" id="MEK8033691.1"/>
    </source>
</evidence>
<dbReference type="Proteomes" id="UP001371218">
    <property type="component" value="Unassembled WGS sequence"/>
</dbReference>
<evidence type="ECO:0000259" key="2">
    <source>
        <dbReference type="PROSITE" id="PS01124"/>
    </source>
</evidence>
<evidence type="ECO:0000256" key="1">
    <source>
        <dbReference type="SAM" id="MobiDB-lite"/>
    </source>
</evidence>
<feature type="region of interest" description="Disordered" evidence="1">
    <location>
        <begin position="283"/>
        <end position="304"/>
    </location>
</feature>
<keyword evidence="4" id="KW-1185">Reference proteome</keyword>
<dbReference type="InterPro" id="IPR018060">
    <property type="entry name" value="HTH_AraC"/>
</dbReference>
<accession>A0ABU9BV36</accession>
<name>A0ABU9BV36_9BURK</name>
<evidence type="ECO:0000313" key="4">
    <source>
        <dbReference type="Proteomes" id="UP001371218"/>
    </source>
</evidence>
<feature type="compositionally biased region" description="Low complexity" evidence="1">
    <location>
        <begin position="283"/>
        <end position="295"/>
    </location>
</feature>